<accession>A0A5B0DVZ8</accession>
<dbReference type="PANTHER" id="PTHR30386">
    <property type="entry name" value="MEMBRANE FUSION SUBUNIT OF EMRAB-TOLC MULTIDRUG EFFLUX PUMP"/>
    <property type="match status" value="1"/>
</dbReference>
<feature type="transmembrane region" description="Helical" evidence="5">
    <location>
        <begin position="25"/>
        <end position="42"/>
    </location>
</feature>
<keyword evidence="3 5" id="KW-1133">Transmembrane helix</keyword>
<dbReference type="SUPFAM" id="SSF111369">
    <property type="entry name" value="HlyD-like secretion proteins"/>
    <property type="match status" value="1"/>
</dbReference>
<evidence type="ECO:0000256" key="4">
    <source>
        <dbReference type="ARBA" id="ARBA00023136"/>
    </source>
</evidence>
<dbReference type="GO" id="GO:0016020">
    <property type="term" value="C:membrane"/>
    <property type="evidence" value="ECO:0007669"/>
    <property type="project" value="UniProtKB-SubCell"/>
</dbReference>
<keyword evidence="4 5" id="KW-0472">Membrane</keyword>
<keyword evidence="2 5" id="KW-0812">Transmembrane</keyword>
<dbReference type="Proteomes" id="UP000324738">
    <property type="component" value="Unassembled WGS sequence"/>
</dbReference>
<reference evidence="7 8" key="1">
    <citation type="submission" date="2019-08" db="EMBL/GenBank/DDBJ databases">
        <title>Aureimonas fodiniaquatilis sp. nov., isolated from a coal mine wastewater.</title>
        <authorList>
            <person name="Kim W."/>
        </authorList>
    </citation>
    <scope>NUCLEOTIDE SEQUENCE [LARGE SCALE GENOMIC DNA]</scope>
    <source>
        <strain evidence="7 8">CAU 1482</strain>
    </source>
</reference>
<dbReference type="Gene3D" id="1.10.287.470">
    <property type="entry name" value="Helix hairpin bin"/>
    <property type="match status" value="1"/>
</dbReference>
<keyword evidence="8" id="KW-1185">Reference proteome</keyword>
<evidence type="ECO:0000256" key="5">
    <source>
        <dbReference type="SAM" id="Phobius"/>
    </source>
</evidence>
<dbReference type="AlphaFoldDB" id="A0A5B0DVZ8"/>
<gene>
    <name evidence="7" type="ORF">FPY71_08885</name>
</gene>
<organism evidence="7 8">
    <name type="scientific">Aureimonas fodinaquatilis</name>
    <dbReference type="NCBI Taxonomy" id="2565783"/>
    <lineage>
        <taxon>Bacteria</taxon>
        <taxon>Pseudomonadati</taxon>
        <taxon>Pseudomonadota</taxon>
        <taxon>Alphaproteobacteria</taxon>
        <taxon>Hyphomicrobiales</taxon>
        <taxon>Aurantimonadaceae</taxon>
        <taxon>Aureimonas</taxon>
    </lineage>
</organism>
<dbReference type="Pfam" id="PF26002">
    <property type="entry name" value="Beta-barrel_AprE"/>
    <property type="match status" value="1"/>
</dbReference>
<dbReference type="InterPro" id="IPR050739">
    <property type="entry name" value="MFP"/>
</dbReference>
<evidence type="ECO:0000313" key="7">
    <source>
        <dbReference type="EMBL" id="KAA0970603.1"/>
    </source>
</evidence>
<evidence type="ECO:0000256" key="1">
    <source>
        <dbReference type="ARBA" id="ARBA00004167"/>
    </source>
</evidence>
<evidence type="ECO:0000259" key="6">
    <source>
        <dbReference type="Pfam" id="PF26002"/>
    </source>
</evidence>
<evidence type="ECO:0000256" key="3">
    <source>
        <dbReference type="ARBA" id="ARBA00022989"/>
    </source>
</evidence>
<dbReference type="PANTHER" id="PTHR30386:SF26">
    <property type="entry name" value="TRANSPORT PROTEIN COMB"/>
    <property type="match status" value="1"/>
</dbReference>
<dbReference type="PRINTS" id="PR01490">
    <property type="entry name" value="RTXTOXIND"/>
</dbReference>
<evidence type="ECO:0000313" key="8">
    <source>
        <dbReference type="Proteomes" id="UP000324738"/>
    </source>
</evidence>
<evidence type="ECO:0000256" key="2">
    <source>
        <dbReference type="ARBA" id="ARBA00022692"/>
    </source>
</evidence>
<sequence length="394" mass="43695">MTAWNHQTDLLDDADDVTFSRSRRIVTLVAVFFCIAAAWAYFATLDEVASGTGRVVPTTREQVIQSLEGGILSSLHVRQDDVVEAGQLLAQLDPKQSRSNVEESAARYRAAMASAARLSAEVNRTELSFPSELDAFPHLMRAERELFEARRSSLNDALRWVRESTELVQSELSINEDLSTIGAASTVEVLRLRRQLVELELQQVELRSEYIVRSREELSKANAEVSALRPVVEGRNDTLSRLTHRSPVRGIVKNIEVSTVGGVVPPNGVLMEIVPLDDQLLIEARVSPRDIAFIHPGQAANVKITAYDYAIFGGLEGYVSSISPDTIRDEIDPNIFYYRVFVRTASDALVNTEGQSFAIVPGMIATADIRTGTKSVLRYLLKPLNRASEALRER</sequence>
<dbReference type="Gene3D" id="2.40.30.170">
    <property type="match status" value="1"/>
</dbReference>
<dbReference type="RefSeq" id="WP_149299727.1">
    <property type="nucleotide sequence ID" value="NZ_VTWH01000002.1"/>
</dbReference>
<proteinExistence type="predicted"/>
<dbReference type="OrthoDB" id="9810980at2"/>
<protein>
    <submittedName>
        <fullName evidence="7">HlyD family efflux transporter periplasmic adaptor subunit</fullName>
    </submittedName>
</protein>
<comment type="subcellular location">
    <subcellularLocation>
        <location evidence="1">Membrane</location>
        <topology evidence="1">Single-pass membrane protein</topology>
    </subcellularLocation>
</comment>
<dbReference type="InterPro" id="IPR058982">
    <property type="entry name" value="Beta-barrel_AprE"/>
</dbReference>
<dbReference type="Gene3D" id="2.40.50.100">
    <property type="match status" value="1"/>
</dbReference>
<feature type="domain" description="AprE-like beta-barrel" evidence="6">
    <location>
        <begin position="280"/>
        <end position="372"/>
    </location>
</feature>
<dbReference type="EMBL" id="VTWH01000002">
    <property type="protein sequence ID" value="KAA0970603.1"/>
    <property type="molecule type" value="Genomic_DNA"/>
</dbReference>
<comment type="caution">
    <text evidence="7">The sequence shown here is derived from an EMBL/GenBank/DDBJ whole genome shotgun (WGS) entry which is preliminary data.</text>
</comment>
<name>A0A5B0DVZ8_9HYPH</name>